<keyword evidence="7" id="KW-1185">Reference proteome</keyword>
<organism evidence="6 7">
    <name type="scientific">Segnochrobactrum spirostomi</name>
    <dbReference type="NCBI Taxonomy" id="2608987"/>
    <lineage>
        <taxon>Bacteria</taxon>
        <taxon>Pseudomonadati</taxon>
        <taxon>Pseudomonadota</taxon>
        <taxon>Alphaproteobacteria</taxon>
        <taxon>Hyphomicrobiales</taxon>
        <taxon>Segnochrobactraceae</taxon>
        <taxon>Segnochrobactrum</taxon>
    </lineage>
</organism>
<dbReference type="AlphaFoldDB" id="A0A6A7Y8Q4"/>
<evidence type="ECO:0000313" key="7">
    <source>
        <dbReference type="Proteomes" id="UP000332515"/>
    </source>
</evidence>
<evidence type="ECO:0000256" key="4">
    <source>
        <dbReference type="PROSITE-ProRule" id="PRU00335"/>
    </source>
</evidence>
<dbReference type="InterPro" id="IPR001647">
    <property type="entry name" value="HTH_TetR"/>
</dbReference>
<reference evidence="6 7" key="1">
    <citation type="submission" date="2019-09" db="EMBL/GenBank/DDBJ databases">
        <title>Segnochrobactrum spirostomi gen. nov., sp. nov., isolated from the ciliate Spirostomum cf. yagiui and description of a novel family, Segnochrobactraceae fam. nov. within the order Rhizobiales of the class Alphaproteobacteria.</title>
        <authorList>
            <person name="Akter S."/>
            <person name="Shazib S.U.A."/>
            <person name="Shin M.K."/>
        </authorList>
    </citation>
    <scope>NUCLEOTIDE SEQUENCE [LARGE SCALE GENOMIC DNA]</scope>
    <source>
        <strain evidence="6 7">Sp-1</strain>
    </source>
</reference>
<dbReference type="EMBL" id="VWNA01000001">
    <property type="protein sequence ID" value="MQT13869.1"/>
    <property type="molecule type" value="Genomic_DNA"/>
</dbReference>
<dbReference type="InterPro" id="IPR009057">
    <property type="entry name" value="Homeodomain-like_sf"/>
</dbReference>
<dbReference type="Proteomes" id="UP000332515">
    <property type="component" value="Unassembled WGS sequence"/>
</dbReference>
<dbReference type="Gene3D" id="1.10.10.60">
    <property type="entry name" value="Homeodomain-like"/>
    <property type="match status" value="1"/>
</dbReference>
<dbReference type="Gene3D" id="1.10.357.10">
    <property type="entry name" value="Tetracycline Repressor, domain 2"/>
    <property type="match status" value="1"/>
</dbReference>
<dbReference type="PANTHER" id="PTHR30055:SF234">
    <property type="entry name" value="HTH-TYPE TRANSCRIPTIONAL REGULATOR BETI"/>
    <property type="match status" value="1"/>
</dbReference>
<evidence type="ECO:0000256" key="3">
    <source>
        <dbReference type="ARBA" id="ARBA00023163"/>
    </source>
</evidence>
<keyword evidence="3" id="KW-0804">Transcription</keyword>
<evidence type="ECO:0000256" key="2">
    <source>
        <dbReference type="ARBA" id="ARBA00023125"/>
    </source>
</evidence>
<comment type="caution">
    <text evidence="6">The sequence shown here is derived from an EMBL/GenBank/DDBJ whole genome shotgun (WGS) entry which is preliminary data.</text>
</comment>
<dbReference type="PROSITE" id="PS50977">
    <property type="entry name" value="HTH_TETR_2"/>
    <property type="match status" value="1"/>
</dbReference>
<dbReference type="SUPFAM" id="SSF48498">
    <property type="entry name" value="Tetracyclin repressor-like, C-terminal domain"/>
    <property type="match status" value="1"/>
</dbReference>
<accession>A0A6A7Y8Q4</accession>
<evidence type="ECO:0000313" key="6">
    <source>
        <dbReference type="EMBL" id="MQT13869.1"/>
    </source>
</evidence>
<feature type="DNA-binding region" description="H-T-H motif" evidence="4">
    <location>
        <begin position="87"/>
        <end position="106"/>
    </location>
</feature>
<dbReference type="GO" id="GO:0000976">
    <property type="term" value="F:transcription cis-regulatory region binding"/>
    <property type="evidence" value="ECO:0007669"/>
    <property type="project" value="TreeGrafter"/>
</dbReference>
<evidence type="ECO:0000256" key="1">
    <source>
        <dbReference type="ARBA" id="ARBA00023015"/>
    </source>
</evidence>
<keyword evidence="1" id="KW-0805">Transcription regulation</keyword>
<dbReference type="SUPFAM" id="SSF46689">
    <property type="entry name" value="Homeodomain-like"/>
    <property type="match status" value="1"/>
</dbReference>
<dbReference type="PANTHER" id="PTHR30055">
    <property type="entry name" value="HTH-TYPE TRANSCRIPTIONAL REGULATOR RUTR"/>
    <property type="match status" value="1"/>
</dbReference>
<name>A0A6A7Y8Q4_9HYPH</name>
<gene>
    <name evidence="6" type="ORF">F0357_14720</name>
</gene>
<sequence>MAGFWCVPIRSSPPVARRLTPPTSLATSAVSCRRPPSPDRAAIASGGRFHAVYRHRASPVDLDDGPSGRILAAARLIFADRLYSGLTMDGLAAALGMSKKTIYAHFPSKEALIGALVEATGRTIRRRVGEVLADPNRDFAGRLEGVLAIVSTYLGLLTPPLVDDLARHAPQIVAAIDALKARNIPLVIGEVLRGGVTAGLVRDDIDIPFAVEFWLETIKGLHTPASLARTERTPRAVFDEAFALFLAALLTDRGRATLGSGRTAAPSAP</sequence>
<evidence type="ECO:0000259" key="5">
    <source>
        <dbReference type="PROSITE" id="PS50977"/>
    </source>
</evidence>
<dbReference type="GO" id="GO:0003700">
    <property type="term" value="F:DNA-binding transcription factor activity"/>
    <property type="evidence" value="ECO:0007669"/>
    <property type="project" value="TreeGrafter"/>
</dbReference>
<protein>
    <submittedName>
        <fullName evidence="6">TetR/AcrR family transcriptional regulator</fullName>
    </submittedName>
</protein>
<dbReference type="InterPro" id="IPR036271">
    <property type="entry name" value="Tet_transcr_reg_TetR-rel_C_sf"/>
</dbReference>
<dbReference type="Pfam" id="PF00440">
    <property type="entry name" value="TetR_N"/>
    <property type="match status" value="1"/>
</dbReference>
<dbReference type="PRINTS" id="PR00455">
    <property type="entry name" value="HTHTETR"/>
</dbReference>
<dbReference type="InterPro" id="IPR050109">
    <property type="entry name" value="HTH-type_TetR-like_transc_reg"/>
</dbReference>
<keyword evidence="2 4" id="KW-0238">DNA-binding</keyword>
<feature type="domain" description="HTH tetR-type" evidence="5">
    <location>
        <begin position="64"/>
        <end position="124"/>
    </location>
</feature>
<proteinExistence type="predicted"/>